<dbReference type="Proteomes" id="UP001627154">
    <property type="component" value="Unassembled WGS sequence"/>
</dbReference>
<feature type="compositionally biased region" description="Basic and acidic residues" evidence="2">
    <location>
        <begin position="363"/>
        <end position="374"/>
    </location>
</feature>
<feature type="compositionally biased region" description="Acidic residues" evidence="2">
    <location>
        <begin position="350"/>
        <end position="362"/>
    </location>
</feature>
<feature type="coiled-coil region" evidence="1">
    <location>
        <begin position="125"/>
        <end position="152"/>
    </location>
</feature>
<keyword evidence="4" id="KW-1185">Reference proteome</keyword>
<keyword evidence="1" id="KW-0175">Coiled coil</keyword>
<accession>A0ABD2WAJ7</accession>
<feature type="compositionally biased region" description="Basic and acidic residues" evidence="2">
    <location>
        <begin position="404"/>
        <end position="414"/>
    </location>
</feature>
<evidence type="ECO:0000313" key="4">
    <source>
        <dbReference type="Proteomes" id="UP001627154"/>
    </source>
</evidence>
<sequence length="414" mass="46684">MNKDTAKLVKGDLTAEAEATKTVINSEDVDKVQPLEFIDDMNKKLESSTILEENDSIKPAKRAGSMIDGESSNAKIPKFLHSTKVGIVHTSEIPTNKSMESITSTKIDSDLKINELHDAVKVNKKESSEKKIKELTIKLSKALKDAKKFESKWKDEKNNNLEYRETIRKKNDELKSVRDLNHQWQFKVLEKVDDYAKAEVNPFTSIIKSDASIGTLRLSNRTGDERPVMMMHCGNNIWIEEVAYHNAKNKGANAKNTFSQFVKEIACSIIGIEGLTEATPTGIFKHYLAKEKNMDPIQAAAELKKVHSYLSQKNHDLNSKKIAKNGPNSDKKKKTRVNKRSKKMQKDKEESESEEEDGSDEMNEFKENSKKKDGNNTNEESEDTGQKNKDKDKDSSSSSSSSEAESRDSDMDIE</sequence>
<comment type="caution">
    <text evidence="3">The sequence shown here is derived from an EMBL/GenBank/DDBJ whole genome shotgun (WGS) entry which is preliminary data.</text>
</comment>
<evidence type="ECO:0008006" key="5">
    <source>
        <dbReference type="Google" id="ProtNLM"/>
    </source>
</evidence>
<name>A0ABD2WAJ7_9HYME</name>
<reference evidence="3 4" key="1">
    <citation type="journal article" date="2024" name="bioRxiv">
        <title>A reference genome for Trichogramma kaykai: A tiny desert-dwelling parasitoid wasp with competing sex-ratio distorters.</title>
        <authorList>
            <person name="Culotta J."/>
            <person name="Lindsey A.R."/>
        </authorList>
    </citation>
    <scope>NUCLEOTIDE SEQUENCE [LARGE SCALE GENOMIC DNA]</scope>
    <source>
        <strain evidence="3 4">KSX58</strain>
    </source>
</reference>
<feature type="compositionally biased region" description="Basic and acidic residues" evidence="2">
    <location>
        <begin position="384"/>
        <end position="395"/>
    </location>
</feature>
<protein>
    <recommendedName>
        <fullName evidence="5">BEN domain-containing protein</fullName>
    </recommendedName>
</protein>
<evidence type="ECO:0000313" key="3">
    <source>
        <dbReference type="EMBL" id="KAL3389893.1"/>
    </source>
</evidence>
<dbReference type="AlphaFoldDB" id="A0ABD2WAJ7"/>
<evidence type="ECO:0000256" key="2">
    <source>
        <dbReference type="SAM" id="MobiDB-lite"/>
    </source>
</evidence>
<evidence type="ECO:0000256" key="1">
    <source>
        <dbReference type="SAM" id="Coils"/>
    </source>
</evidence>
<organism evidence="3 4">
    <name type="scientific">Trichogramma kaykai</name>
    <dbReference type="NCBI Taxonomy" id="54128"/>
    <lineage>
        <taxon>Eukaryota</taxon>
        <taxon>Metazoa</taxon>
        <taxon>Ecdysozoa</taxon>
        <taxon>Arthropoda</taxon>
        <taxon>Hexapoda</taxon>
        <taxon>Insecta</taxon>
        <taxon>Pterygota</taxon>
        <taxon>Neoptera</taxon>
        <taxon>Endopterygota</taxon>
        <taxon>Hymenoptera</taxon>
        <taxon>Apocrita</taxon>
        <taxon>Proctotrupomorpha</taxon>
        <taxon>Chalcidoidea</taxon>
        <taxon>Trichogrammatidae</taxon>
        <taxon>Trichogramma</taxon>
    </lineage>
</organism>
<feature type="compositionally biased region" description="Basic residues" evidence="2">
    <location>
        <begin position="331"/>
        <end position="343"/>
    </location>
</feature>
<proteinExistence type="predicted"/>
<feature type="region of interest" description="Disordered" evidence="2">
    <location>
        <begin position="312"/>
        <end position="414"/>
    </location>
</feature>
<gene>
    <name evidence="3" type="ORF">TKK_015250</name>
</gene>
<dbReference type="EMBL" id="JBJJXI010000122">
    <property type="protein sequence ID" value="KAL3389893.1"/>
    <property type="molecule type" value="Genomic_DNA"/>
</dbReference>